<sequence length="1045" mass="115784">MSEVESDMLQTGRPGRTCSIPASDARPIEERNPPRASTRVDFDITTPPKDVRARLAPPSLGRARDSSVGLIRKFGKHIQKRQLDIPEYAASFVDYKALKKERELEKVNTFYLQKEAELKLRLRTLLDRKKSLQQRAASASKLSSVYVTLDEGFRLFNNDLDKLQQFVEINQTAFSKILKKWDKTSKSRTKELYLSRAVEVQPCFNRDVISDLSDQATTSLLEVGAWAEGEKIEYIPSGNDDGARLNAYQGADNDVETQILQAVNAGSTSIVTEWMGRLGSAPDARERVSRVFLGTINTAPLTSQQALYDSNLVDVNYSDEINERSCLHEIAISGRLEVLPMALQHGANTDAVDVYGRIPLHYACMHGKVELVQALLAASPGSVDVRDLDNFTPLIHGIVHTNFSSVEAVLQAGARVDPLGETDHIPLNLACQYGSVPITDLLLQYKPQILPDAEGLYPQHLVPRSGRSPQILVMLRNYGANLDQPDKLYQWTPLFHAASEGHISCLETLLDFGVDVDALDEKNLSSMYYAAWEGHLDCLRLLEAAGRGKGIQLQQTVTTAALAAPFTTEPMPMSMEAEGIPDLSLPPPIIPLRRYGHNFLDTTKTFIVISFDTKDNEAIEFYGDSKYPAARLTISSKSSDLIPRNVPLPIQDEFKTISFQIDNLETFSIDFDVFPTFGSKVIARGAASSRVFTSKFSSSGSWHLELFDPRLRAIGRISFKYQVVTPFASIPLEITQFATYWKATSQVDTQRNQLITGSSLTGDYLRVIVQATKDGIPVIYPEWALPSAYESLGIRNDLVSRVSYEQFNLIAAQQGKGRAFLEEFARNPPSDLVAQSQGVATSWASLKDALEILPPEVHLDIHIVYPTKTEEQESQLGPTRNINYVCDAILDVVFDHASKLRAGNDGFIRSVVFSSYNPDICTALNWKQPNYPVLLCNQLGLEYANQQASATVLYTSGRTAMSIKEAVRIAQSNNYMGLMCSSRLLELVPALVESIKVAGLVLITDVTYATAAPEAPVLSFHGIPEGVDGILRENAILRFNETIDM</sequence>
<dbReference type="EMBL" id="JAMKPW020000009">
    <property type="protein sequence ID" value="KAK8215190.1"/>
    <property type="molecule type" value="Genomic_DNA"/>
</dbReference>
<gene>
    <name evidence="1" type="primary">PHO81</name>
    <name evidence="1" type="ORF">M8818_002201</name>
</gene>
<reference evidence="1" key="1">
    <citation type="submission" date="2024-02" db="EMBL/GenBank/DDBJ databases">
        <title>Metagenome Assembled Genome of Zalaria obscura JY119.</title>
        <authorList>
            <person name="Vighnesh L."/>
            <person name="Jagadeeshwari U."/>
            <person name="Venkata Ramana C."/>
            <person name="Sasikala C."/>
        </authorList>
    </citation>
    <scope>NUCLEOTIDE SEQUENCE</scope>
    <source>
        <strain evidence="1">JY119</strain>
    </source>
</reference>
<proteinExistence type="predicted"/>
<protein>
    <submittedName>
        <fullName evidence="1">Phosphate system positive regulatory protein pho81</fullName>
    </submittedName>
</protein>
<organism evidence="1 2">
    <name type="scientific">Zalaria obscura</name>
    <dbReference type="NCBI Taxonomy" id="2024903"/>
    <lineage>
        <taxon>Eukaryota</taxon>
        <taxon>Fungi</taxon>
        <taxon>Dikarya</taxon>
        <taxon>Ascomycota</taxon>
        <taxon>Pezizomycotina</taxon>
        <taxon>Dothideomycetes</taxon>
        <taxon>Dothideomycetidae</taxon>
        <taxon>Dothideales</taxon>
        <taxon>Zalariaceae</taxon>
        <taxon>Zalaria</taxon>
    </lineage>
</organism>
<keyword evidence="2" id="KW-1185">Reference proteome</keyword>
<name>A0ACC3SIT6_9PEZI</name>
<dbReference type="Proteomes" id="UP001320706">
    <property type="component" value="Unassembled WGS sequence"/>
</dbReference>
<comment type="caution">
    <text evidence="1">The sequence shown here is derived from an EMBL/GenBank/DDBJ whole genome shotgun (WGS) entry which is preliminary data.</text>
</comment>
<evidence type="ECO:0000313" key="1">
    <source>
        <dbReference type="EMBL" id="KAK8215190.1"/>
    </source>
</evidence>
<accession>A0ACC3SIT6</accession>
<evidence type="ECO:0000313" key="2">
    <source>
        <dbReference type="Proteomes" id="UP001320706"/>
    </source>
</evidence>